<reference evidence="1 2" key="1">
    <citation type="journal article" date="2023" name="Nucleic Acids Res.">
        <title>The hologenome of Daphnia magna reveals possible DNA methylation and microbiome-mediated evolution of the host genome.</title>
        <authorList>
            <person name="Chaturvedi A."/>
            <person name="Li X."/>
            <person name="Dhandapani V."/>
            <person name="Marshall H."/>
            <person name="Kissane S."/>
            <person name="Cuenca-Cambronero M."/>
            <person name="Asole G."/>
            <person name="Calvet F."/>
            <person name="Ruiz-Romero M."/>
            <person name="Marangio P."/>
            <person name="Guigo R."/>
            <person name="Rago D."/>
            <person name="Mirbahai L."/>
            <person name="Eastwood N."/>
            <person name="Colbourne J.K."/>
            <person name="Zhou J."/>
            <person name="Mallon E."/>
            <person name="Orsini L."/>
        </authorList>
    </citation>
    <scope>NUCLEOTIDE SEQUENCE [LARGE SCALE GENOMIC DNA]</scope>
    <source>
        <strain evidence="1">LRV0_1</strain>
    </source>
</reference>
<organism evidence="1 2">
    <name type="scientific">Daphnia magna</name>
    <dbReference type="NCBI Taxonomy" id="35525"/>
    <lineage>
        <taxon>Eukaryota</taxon>
        <taxon>Metazoa</taxon>
        <taxon>Ecdysozoa</taxon>
        <taxon>Arthropoda</taxon>
        <taxon>Crustacea</taxon>
        <taxon>Branchiopoda</taxon>
        <taxon>Diplostraca</taxon>
        <taxon>Cladocera</taxon>
        <taxon>Anomopoda</taxon>
        <taxon>Daphniidae</taxon>
        <taxon>Daphnia</taxon>
    </lineage>
</organism>
<name>A0ABR0ANF9_9CRUS</name>
<keyword evidence="2" id="KW-1185">Reference proteome</keyword>
<evidence type="ECO:0000313" key="1">
    <source>
        <dbReference type="EMBL" id="KAK4026659.1"/>
    </source>
</evidence>
<protein>
    <submittedName>
        <fullName evidence="1">Uncharacterized protein</fullName>
    </submittedName>
</protein>
<comment type="caution">
    <text evidence="1">The sequence shown here is derived from an EMBL/GenBank/DDBJ whole genome shotgun (WGS) entry which is preliminary data.</text>
</comment>
<proteinExistence type="predicted"/>
<gene>
    <name evidence="1" type="ORF">OUZ56_015686</name>
</gene>
<sequence length="94" mass="10854">MVSIVRPCMDYLLVYLVIEKWRTYSVSRKRFERGVSEMPIVDRSTTVFYQPVLCIDCITYLSRANRMKNKECLRCGNTVTDTGLLMEATNSTGD</sequence>
<dbReference type="Proteomes" id="UP001234178">
    <property type="component" value="Unassembled WGS sequence"/>
</dbReference>
<accession>A0ABR0ANF9</accession>
<evidence type="ECO:0000313" key="2">
    <source>
        <dbReference type="Proteomes" id="UP001234178"/>
    </source>
</evidence>
<dbReference type="EMBL" id="JAOYFB010000038">
    <property type="protein sequence ID" value="KAK4026659.1"/>
    <property type="molecule type" value="Genomic_DNA"/>
</dbReference>